<evidence type="ECO:0000313" key="4">
    <source>
        <dbReference type="EMBL" id="EGS17319.1"/>
    </source>
</evidence>
<dbReference type="InterPro" id="IPR050560">
    <property type="entry name" value="MYB_TF"/>
</dbReference>
<dbReference type="Proteomes" id="UP000008066">
    <property type="component" value="Unassembled WGS sequence"/>
</dbReference>
<dbReference type="GeneID" id="18260678"/>
<dbReference type="PROSITE" id="PS51294">
    <property type="entry name" value="HTH_MYB"/>
    <property type="match status" value="2"/>
</dbReference>
<dbReference type="SUPFAM" id="SSF46689">
    <property type="entry name" value="Homeodomain-like"/>
    <property type="match status" value="1"/>
</dbReference>
<dbReference type="InterPro" id="IPR009057">
    <property type="entry name" value="Homeodomain-like_sf"/>
</dbReference>
<dbReference type="EMBL" id="GL988047">
    <property type="protein sequence ID" value="EGS17319.1"/>
    <property type="molecule type" value="Genomic_DNA"/>
</dbReference>
<dbReference type="CDD" id="cd00167">
    <property type="entry name" value="SANT"/>
    <property type="match status" value="2"/>
</dbReference>
<dbReference type="OMA" id="QPMNIPF"/>
<dbReference type="eggNOG" id="KOG0048">
    <property type="taxonomic scope" value="Eukaryota"/>
</dbReference>
<dbReference type="GO" id="GO:0000278">
    <property type="term" value="P:mitotic cell cycle"/>
    <property type="evidence" value="ECO:0007669"/>
    <property type="project" value="TreeGrafter"/>
</dbReference>
<feature type="domain" description="Myb-like" evidence="2">
    <location>
        <begin position="13"/>
        <end position="61"/>
    </location>
</feature>
<dbReference type="GO" id="GO:0000978">
    <property type="term" value="F:RNA polymerase II cis-regulatory region sequence-specific DNA binding"/>
    <property type="evidence" value="ECO:0007669"/>
    <property type="project" value="TreeGrafter"/>
</dbReference>
<feature type="domain" description="HTH myb-type" evidence="3">
    <location>
        <begin position="12"/>
        <end position="61"/>
    </location>
</feature>
<dbReference type="Pfam" id="PF13921">
    <property type="entry name" value="Myb_DNA-bind_6"/>
    <property type="match status" value="1"/>
</dbReference>
<dbReference type="PROSITE" id="PS50090">
    <property type="entry name" value="MYB_LIKE"/>
    <property type="match status" value="2"/>
</dbReference>
<dbReference type="GO" id="GO:0045944">
    <property type="term" value="P:positive regulation of transcription by RNA polymerase II"/>
    <property type="evidence" value="ECO:0007669"/>
    <property type="project" value="TreeGrafter"/>
</dbReference>
<dbReference type="Gene3D" id="1.10.10.60">
    <property type="entry name" value="Homeodomain-like"/>
    <property type="match status" value="2"/>
</dbReference>
<feature type="domain" description="HTH myb-type" evidence="3">
    <location>
        <begin position="62"/>
        <end position="117"/>
    </location>
</feature>
<dbReference type="STRING" id="759272.G0SGI0"/>
<dbReference type="InterPro" id="IPR001005">
    <property type="entry name" value="SANT/Myb"/>
</dbReference>
<dbReference type="RefSeq" id="XP_006696937.1">
    <property type="nucleotide sequence ID" value="XM_006696874.1"/>
</dbReference>
<evidence type="ECO:0000259" key="3">
    <source>
        <dbReference type="PROSITE" id="PS51294"/>
    </source>
</evidence>
<keyword evidence="5" id="KW-1185">Reference proteome</keyword>
<organism evidence="5">
    <name type="scientific">Chaetomium thermophilum (strain DSM 1495 / CBS 144.50 / IMI 039719)</name>
    <name type="common">Thermochaetoides thermophila</name>
    <dbReference type="NCBI Taxonomy" id="759272"/>
    <lineage>
        <taxon>Eukaryota</taxon>
        <taxon>Fungi</taxon>
        <taxon>Dikarya</taxon>
        <taxon>Ascomycota</taxon>
        <taxon>Pezizomycotina</taxon>
        <taxon>Sordariomycetes</taxon>
        <taxon>Sordariomycetidae</taxon>
        <taxon>Sordariales</taxon>
        <taxon>Chaetomiaceae</taxon>
        <taxon>Thermochaetoides</taxon>
    </lineage>
</organism>
<sequence length="330" mass="37205">MAPTPAPYPGGHKRGPWSQAEDTRLLLLIGESNQHPNWVKISNAMGTRTPKQCRERFHQNLKPGLNHSPISQQEGEQIEALVREIGPKWAEIARILGTNRCDNAIKNWWNGAQNRRKREERREARVQQLEQMKQQQRQQQQQQQQRHHSVSGPVSYRTLPDPRRTSITLPPPYSLSHSSSSSISSYRIETPLPSPSPISLPSERELFQTPSQPQPQPQYQSRQRSPPSFPPLMIPGEGAVLPGRDWTPPPTSKLPPLNSIVPLPSPGSASPQAPVSPRQYYHQPQQQGIDAYPSRHWLPTAPNSPADVHRPVSKPRDEEYKSIPVSSLLA</sequence>
<evidence type="ECO:0000256" key="1">
    <source>
        <dbReference type="SAM" id="MobiDB-lite"/>
    </source>
</evidence>
<feature type="region of interest" description="Disordered" evidence="1">
    <location>
        <begin position="113"/>
        <end position="330"/>
    </location>
</feature>
<accession>G0SGI0</accession>
<reference evidence="4 5" key="1">
    <citation type="journal article" date="2011" name="Cell">
        <title>Insight into structure and assembly of the nuclear pore complex by utilizing the genome of a eukaryotic thermophile.</title>
        <authorList>
            <person name="Amlacher S."/>
            <person name="Sarges P."/>
            <person name="Flemming D."/>
            <person name="van Noort V."/>
            <person name="Kunze R."/>
            <person name="Devos D.P."/>
            <person name="Arumugam M."/>
            <person name="Bork P."/>
            <person name="Hurt E."/>
        </authorList>
    </citation>
    <scope>NUCLEOTIDE SEQUENCE [LARGE SCALE GENOMIC DNA]</scope>
    <source>
        <strain evidence="5">DSM 1495 / CBS 144.50 / IMI 039719</strain>
    </source>
</reference>
<dbReference type="InterPro" id="IPR017930">
    <property type="entry name" value="Myb_dom"/>
</dbReference>
<protein>
    <submittedName>
        <fullName evidence="4">Uncharacterized protein</fullName>
    </submittedName>
</protein>
<dbReference type="GO" id="GO:0000981">
    <property type="term" value="F:DNA-binding transcription factor activity, RNA polymerase II-specific"/>
    <property type="evidence" value="ECO:0007669"/>
    <property type="project" value="TreeGrafter"/>
</dbReference>
<name>G0SGI0_CHATD</name>
<feature type="domain" description="Myb-like" evidence="2">
    <location>
        <begin position="62"/>
        <end position="113"/>
    </location>
</feature>
<dbReference type="OrthoDB" id="2143914at2759"/>
<feature type="compositionally biased region" description="Low complexity" evidence="1">
    <location>
        <begin position="199"/>
        <end position="226"/>
    </location>
</feature>
<dbReference type="SMART" id="SM00717">
    <property type="entry name" value="SANT"/>
    <property type="match status" value="2"/>
</dbReference>
<evidence type="ECO:0000313" key="5">
    <source>
        <dbReference type="Proteomes" id="UP000008066"/>
    </source>
</evidence>
<dbReference type="KEGG" id="cthr:CTHT_0066400"/>
<feature type="compositionally biased region" description="Low complexity" evidence="1">
    <location>
        <begin position="126"/>
        <end position="144"/>
    </location>
</feature>
<proteinExistence type="predicted"/>
<gene>
    <name evidence="4" type="ORF">CTHT_0066400</name>
</gene>
<dbReference type="GO" id="GO:0005634">
    <property type="term" value="C:nucleus"/>
    <property type="evidence" value="ECO:0007669"/>
    <property type="project" value="TreeGrafter"/>
</dbReference>
<dbReference type="HOGENOM" id="CLU_046302_0_0_1"/>
<dbReference type="PANTHER" id="PTHR45614:SF25">
    <property type="entry name" value="MYB PROTEIN"/>
    <property type="match status" value="1"/>
</dbReference>
<feature type="compositionally biased region" description="Basic and acidic residues" evidence="1">
    <location>
        <begin position="307"/>
        <end position="321"/>
    </location>
</feature>
<feature type="compositionally biased region" description="Low complexity" evidence="1">
    <location>
        <begin position="174"/>
        <end position="185"/>
    </location>
</feature>
<evidence type="ECO:0000259" key="2">
    <source>
        <dbReference type="PROSITE" id="PS50090"/>
    </source>
</evidence>
<dbReference type="AlphaFoldDB" id="G0SGI0"/>
<dbReference type="PANTHER" id="PTHR45614">
    <property type="entry name" value="MYB PROTEIN-RELATED"/>
    <property type="match status" value="1"/>
</dbReference>